<gene>
    <name evidence="3 7" type="primary">rlpA</name>
    <name evidence="7" type="ORF">XM38_024890</name>
</gene>
<dbReference type="STRING" id="1641165.XM38_06085"/>
<dbReference type="EC" id="4.2.2.-" evidence="3"/>
<dbReference type="InterPro" id="IPR034718">
    <property type="entry name" value="RlpA"/>
</dbReference>
<feature type="region of interest" description="Disordered" evidence="5">
    <location>
        <begin position="25"/>
        <end position="65"/>
    </location>
</feature>
<proteinExistence type="inferred from homology"/>
<evidence type="ECO:0000256" key="4">
    <source>
        <dbReference type="RuleBase" id="RU003495"/>
    </source>
</evidence>
<dbReference type="InterPro" id="IPR036908">
    <property type="entry name" value="RlpA-like_sf"/>
</dbReference>
<keyword evidence="3" id="KW-0732">Signal</keyword>
<dbReference type="GO" id="GO:0008932">
    <property type="term" value="F:lytic endotransglycosylase activity"/>
    <property type="evidence" value="ECO:0007669"/>
    <property type="project" value="UniProtKB-UniRule"/>
</dbReference>
<dbReference type="NCBIfam" id="TIGR00413">
    <property type="entry name" value="rlpA"/>
    <property type="match status" value="1"/>
</dbReference>
<dbReference type="OrthoDB" id="9779128at2"/>
<sequence length="320" mass="34372" precursor="true">MKHHVIGSLTAAFVMSAFSAPLSSHAQQIEDREPARQIDASSSLDREDENSPEPTAFESARGHRATSTPARDIIYIHSHALDDRQAATLYVQGIPVLTFVGGELASLDQGKRSAEASAEVSQEPVLRATAVGARIEQFQQNQGNAETIAARWDDEAERYVISLADDDLVVINSQTILPDTTGSVPRDTLHVANRLRRLLGSAAPLDAIAGRPQAMANQVAIASVSSGMASWYGPGFHGRRSASGEVFNQHALTAAHRTLPFGTRVRVTNLRNNQQVVVRINDRGPYSHGRVIDLSAGAARAIGLARMGVGPVRLEVLQTP</sequence>
<keyword evidence="8" id="KW-1185">Reference proteome</keyword>
<dbReference type="InterPro" id="IPR012997">
    <property type="entry name" value="RplA"/>
</dbReference>
<dbReference type="Proteomes" id="UP000191901">
    <property type="component" value="Chromosome"/>
</dbReference>
<dbReference type="AlphaFoldDB" id="A0A1Z3HN10"/>
<feature type="chain" id="PRO_5013404981" description="Probable endolytic peptidoglycan transglycosylase RlpA" evidence="3">
    <location>
        <begin position="27"/>
        <end position="320"/>
    </location>
</feature>
<dbReference type="CDD" id="cd22268">
    <property type="entry name" value="DPBB_RlpA-like"/>
    <property type="match status" value="1"/>
</dbReference>
<keyword evidence="2 3" id="KW-0961">Cell wall biogenesis/degradation</keyword>
<dbReference type="PANTHER" id="PTHR34183:SF8">
    <property type="entry name" value="ENDOLYTIC PEPTIDOGLYCAN TRANSGLYCOSYLASE RLPA-RELATED"/>
    <property type="match status" value="1"/>
</dbReference>
<dbReference type="RefSeq" id="WP_080806743.1">
    <property type="nucleotide sequence ID" value="NZ_CP021983.2"/>
</dbReference>
<dbReference type="Gene3D" id="2.40.40.10">
    <property type="entry name" value="RlpA-like domain"/>
    <property type="match status" value="1"/>
</dbReference>
<organism evidence="7 8">
    <name type="scientific">Halomicronema hongdechloris C2206</name>
    <dbReference type="NCBI Taxonomy" id="1641165"/>
    <lineage>
        <taxon>Bacteria</taxon>
        <taxon>Bacillati</taxon>
        <taxon>Cyanobacteriota</taxon>
        <taxon>Cyanophyceae</taxon>
        <taxon>Nodosilineales</taxon>
        <taxon>Nodosilineaceae</taxon>
        <taxon>Halomicronema</taxon>
    </lineage>
</organism>
<comment type="similarity">
    <text evidence="3 4">Belongs to the RlpA family.</text>
</comment>
<evidence type="ECO:0000256" key="1">
    <source>
        <dbReference type="ARBA" id="ARBA00023239"/>
    </source>
</evidence>
<name>A0A1Z3HN10_9CYAN</name>
<evidence type="ECO:0000259" key="6">
    <source>
        <dbReference type="Pfam" id="PF03330"/>
    </source>
</evidence>
<dbReference type="SUPFAM" id="SSF50685">
    <property type="entry name" value="Barwin-like endoglucanases"/>
    <property type="match status" value="1"/>
</dbReference>
<dbReference type="Pfam" id="PF03330">
    <property type="entry name" value="DPBB_1"/>
    <property type="match status" value="1"/>
</dbReference>
<dbReference type="GO" id="GO:0071555">
    <property type="term" value="P:cell wall organization"/>
    <property type="evidence" value="ECO:0007669"/>
    <property type="project" value="UniProtKB-KW"/>
</dbReference>
<dbReference type="GO" id="GO:0000270">
    <property type="term" value="P:peptidoglycan metabolic process"/>
    <property type="evidence" value="ECO:0007669"/>
    <property type="project" value="UniProtKB-UniRule"/>
</dbReference>
<keyword evidence="1 3" id="KW-0456">Lyase</keyword>
<dbReference type="HAMAP" id="MF_02071">
    <property type="entry name" value="RlpA"/>
    <property type="match status" value="1"/>
</dbReference>
<dbReference type="InterPro" id="IPR009009">
    <property type="entry name" value="RlpA-like_DPBB"/>
</dbReference>
<comment type="function">
    <text evidence="3">Lytic transglycosylase with a strong preference for naked glycan strands that lack stem peptides.</text>
</comment>
<evidence type="ECO:0000256" key="5">
    <source>
        <dbReference type="SAM" id="MobiDB-lite"/>
    </source>
</evidence>
<feature type="domain" description="RlpA-like protein double-psi beta-barrel" evidence="6">
    <location>
        <begin position="225"/>
        <end position="313"/>
    </location>
</feature>
<dbReference type="PANTHER" id="PTHR34183">
    <property type="entry name" value="ENDOLYTIC PEPTIDOGLYCAN TRANSGLYCOSYLASE RLPA"/>
    <property type="match status" value="1"/>
</dbReference>
<evidence type="ECO:0000256" key="3">
    <source>
        <dbReference type="HAMAP-Rule" id="MF_02071"/>
    </source>
</evidence>
<dbReference type="KEGG" id="hhg:XM38_024890"/>
<feature type="signal peptide" evidence="3">
    <location>
        <begin position="1"/>
        <end position="26"/>
    </location>
</feature>
<evidence type="ECO:0000313" key="8">
    <source>
        <dbReference type="Proteomes" id="UP000191901"/>
    </source>
</evidence>
<evidence type="ECO:0000256" key="2">
    <source>
        <dbReference type="ARBA" id="ARBA00023316"/>
    </source>
</evidence>
<reference evidence="7 8" key="1">
    <citation type="journal article" date="2016" name="Biochim. Biophys. Acta">
        <title>Characterization of red-shifted phycobilisomes isolated from the chlorophyll f-containing cyanobacterium Halomicronema hongdechloris.</title>
        <authorList>
            <person name="Li Y."/>
            <person name="Lin Y."/>
            <person name="Garvey C.J."/>
            <person name="Birch D."/>
            <person name="Corkery R.W."/>
            <person name="Loughlin P.C."/>
            <person name="Scheer H."/>
            <person name="Willows R.D."/>
            <person name="Chen M."/>
        </authorList>
    </citation>
    <scope>NUCLEOTIDE SEQUENCE [LARGE SCALE GENOMIC DNA]</scope>
    <source>
        <strain evidence="7 8">C2206</strain>
    </source>
</reference>
<protein>
    <recommendedName>
        <fullName evidence="3">Probable endolytic peptidoglycan transglycosylase RlpA</fullName>
        <ecNumber evidence="3">4.2.2.-</ecNumber>
    </recommendedName>
</protein>
<evidence type="ECO:0000313" key="7">
    <source>
        <dbReference type="EMBL" id="ASC71537.1"/>
    </source>
</evidence>
<accession>A0A1Z3HN10</accession>
<dbReference type="EMBL" id="CP021983">
    <property type="protein sequence ID" value="ASC71537.1"/>
    <property type="molecule type" value="Genomic_DNA"/>
</dbReference>